<feature type="domain" description="Beta-lactamase-related" evidence="3">
    <location>
        <begin position="57"/>
        <end position="433"/>
    </location>
</feature>
<dbReference type="OrthoDB" id="428260at2759"/>
<dbReference type="EMBL" id="KN847338">
    <property type="protein sequence ID" value="KIW40592.1"/>
    <property type="molecule type" value="Genomic_DNA"/>
</dbReference>
<dbReference type="InterPro" id="IPR001466">
    <property type="entry name" value="Beta-lactam-related"/>
</dbReference>
<reference evidence="4 5" key="1">
    <citation type="submission" date="2015-01" db="EMBL/GenBank/DDBJ databases">
        <title>The Genome Sequence of Exophiala oligosperma CBS72588.</title>
        <authorList>
            <consortium name="The Broad Institute Genomics Platform"/>
            <person name="Cuomo C."/>
            <person name="de Hoog S."/>
            <person name="Gorbushina A."/>
            <person name="Stielow B."/>
            <person name="Teixiera M."/>
            <person name="Abouelleil A."/>
            <person name="Chapman S.B."/>
            <person name="Priest M."/>
            <person name="Young S.K."/>
            <person name="Wortman J."/>
            <person name="Nusbaum C."/>
            <person name="Birren B."/>
        </authorList>
    </citation>
    <scope>NUCLEOTIDE SEQUENCE [LARGE SCALE GENOMIC DNA]</scope>
    <source>
        <strain evidence="4 5">CBS 72588</strain>
    </source>
</reference>
<accession>A0A0D2BT22</accession>
<dbReference type="SUPFAM" id="SSF56601">
    <property type="entry name" value="beta-lactamase/transpeptidase-like"/>
    <property type="match status" value="1"/>
</dbReference>
<dbReference type="Gene3D" id="3.40.710.10">
    <property type="entry name" value="DD-peptidase/beta-lactamase superfamily"/>
    <property type="match status" value="1"/>
</dbReference>
<dbReference type="Proteomes" id="UP000053342">
    <property type="component" value="Unassembled WGS sequence"/>
</dbReference>
<dbReference type="PANTHER" id="PTHR43283">
    <property type="entry name" value="BETA-LACTAMASE-RELATED"/>
    <property type="match status" value="1"/>
</dbReference>
<evidence type="ECO:0000256" key="1">
    <source>
        <dbReference type="ARBA" id="ARBA00009009"/>
    </source>
</evidence>
<keyword evidence="5" id="KW-1185">Reference proteome</keyword>
<dbReference type="STRING" id="215243.A0A0D2BT22"/>
<evidence type="ECO:0000256" key="2">
    <source>
        <dbReference type="ARBA" id="ARBA00022801"/>
    </source>
</evidence>
<sequence length="451" mass="49390">MIVLWFSTNASLVYNVTVLYEFRLFSDLFIGALCFCPERVRRKQVGGANMSSSSFESAISKAVEESIVSGASCVAGRKDGAVFYQEAFGKVGAEPDAGPMKLDTVMWTASCTKLLTSISAMQCVEKGLLELEAPITKILTDFEHPNILIGFDDAGKAKLRKVGSSKQITLRHLLTHTSGFGYIGMNQDLTRFAAEVFSEPAAFTLDSPKYSCAVPLIAEPGEKWEYGIGLEWAGKMVERVSGKKLGEYMRENIFDVLGMASTTFRPWDHPVTMARMGGRTWRDHATGKVTIDRSGWFSESERPTEDYGGGGAYSCATDYVKVLMSLLMDDGKLLKSETVNEFFKPQVKDATSLQKELTTGPISIGATNGLPKEDCKFNYALGGALCTNGIEGHCGRGMMFWSGLPNSFWFIDREAGCCGMYLSHIFPPGDGPTQTLNAEFQRFVYSTSVSA</sequence>
<comment type="similarity">
    <text evidence="1">Belongs to the class-A beta-lactamase family.</text>
</comment>
<dbReference type="HOGENOM" id="CLU_020027_11_1_1"/>
<dbReference type="InterPro" id="IPR012338">
    <property type="entry name" value="Beta-lactam/transpept-like"/>
</dbReference>
<evidence type="ECO:0000259" key="3">
    <source>
        <dbReference type="Pfam" id="PF00144"/>
    </source>
</evidence>
<proteinExistence type="inferred from homology"/>
<protein>
    <recommendedName>
        <fullName evidence="3">Beta-lactamase-related domain-containing protein</fullName>
    </recommendedName>
</protein>
<evidence type="ECO:0000313" key="4">
    <source>
        <dbReference type="EMBL" id="KIW40592.1"/>
    </source>
</evidence>
<organism evidence="4 5">
    <name type="scientific">Exophiala oligosperma</name>
    <dbReference type="NCBI Taxonomy" id="215243"/>
    <lineage>
        <taxon>Eukaryota</taxon>
        <taxon>Fungi</taxon>
        <taxon>Dikarya</taxon>
        <taxon>Ascomycota</taxon>
        <taxon>Pezizomycotina</taxon>
        <taxon>Eurotiomycetes</taxon>
        <taxon>Chaetothyriomycetidae</taxon>
        <taxon>Chaetothyriales</taxon>
        <taxon>Herpotrichiellaceae</taxon>
        <taxon>Exophiala</taxon>
    </lineage>
</organism>
<dbReference type="PANTHER" id="PTHR43283:SF17">
    <property type="entry name" value="(LOVD), PUTATIVE (AFU_ORTHOLOGUE AFUA_5G00920)-RELATED"/>
    <property type="match status" value="1"/>
</dbReference>
<dbReference type="Pfam" id="PF00144">
    <property type="entry name" value="Beta-lactamase"/>
    <property type="match status" value="1"/>
</dbReference>
<keyword evidence="2" id="KW-0378">Hydrolase</keyword>
<dbReference type="AlphaFoldDB" id="A0A0D2BT22"/>
<gene>
    <name evidence="4" type="ORF">PV06_07775</name>
</gene>
<dbReference type="GO" id="GO:0016787">
    <property type="term" value="F:hydrolase activity"/>
    <property type="evidence" value="ECO:0007669"/>
    <property type="project" value="UniProtKB-KW"/>
</dbReference>
<dbReference type="InterPro" id="IPR050789">
    <property type="entry name" value="Diverse_Enzym_Activities"/>
</dbReference>
<name>A0A0D2BT22_9EURO</name>
<dbReference type="GeneID" id="27359849"/>
<evidence type="ECO:0000313" key="5">
    <source>
        <dbReference type="Proteomes" id="UP000053342"/>
    </source>
</evidence>
<dbReference type="RefSeq" id="XP_016260808.1">
    <property type="nucleotide sequence ID" value="XM_016409054.1"/>
</dbReference>
<dbReference type="VEuPathDB" id="FungiDB:PV06_07775"/>